<protein>
    <recommendedName>
        <fullName evidence="13">C2H2-type domain-containing protein</fullName>
    </recommendedName>
</protein>
<dbReference type="SUPFAM" id="SSF57667">
    <property type="entry name" value="beta-beta-alpha zinc fingers"/>
    <property type="match status" value="1"/>
</dbReference>
<dbReference type="PROSITE" id="PS00028">
    <property type="entry name" value="ZINC_FINGER_C2H2_1"/>
    <property type="match status" value="1"/>
</dbReference>
<dbReference type="FunFam" id="3.30.160.60:FF:002239">
    <property type="entry name" value="Zinc finger protein 226"/>
    <property type="match status" value="1"/>
</dbReference>
<evidence type="ECO:0000256" key="4">
    <source>
        <dbReference type="ARBA" id="ARBA00022737"/>
    </source>
</evidence>
<evidence type="ECO:0000256" key="12">
    <source>
        <dbReference type="SAM" id="MobiDB-lite"/>
    </source>
</evidence>
<dbReference type="InterPro" id="IPR036236">
    <property type="entry name" value="Znf_C2H2_sf"/>
</dbReference>
<feature type="compositionally biased region" description="Pro residues" evidence="12">
    <location>
        <begin position="121"/>
        <end position="151"/>
    </location>
</feature>
<dbReference type="GO" id="GO:0043565">
    <property type="term" value="F:sequence-specific DNA binding"/>
    <property type="evidence" value="ECO:0007669"/>
    <property type="project" value="UniProtKB-ARBA"/>
</dbReference>
<comment type="caution">
    <text evidence="14">The sequence shown here is derived from an EMBL/GenBank/DDBJ whole genome shotgun (WGS) entry which is preliminary data.</text>
</comment>
<keyword evidence="8" id="KW-0805">Transcription regulation</keyword>
<dbReference type="InterPro" id="IPR013087">
    <property type="entry name" value="Znf_C2H2_type"/>
</dbReference>
<keyword evidence="3" id="KW-0479">Metal-binding</keyword>
<keyword evidence="7" id="KW-0832">Ubl conjugation</keyword>
<feature type="region of interest" description="Disordered" evidence="12">
    <location>
        <begin position="111"/>
        <end position="160"/>
    </location>
</feature>
<evidence type="ECO:0000256" key="6">
    <source>
        <dbReference type="ARBA" id="ARBA00022833"/>
    </source>
</evidence>
<dbReference type="AlphaFoldDB" id="A0A8T2NRQ6"/>
<evidence type="ECO:0000256" key="10">
    <source>
        <dbReference type="ARBA" id="ARBA00023242"/>
    </source>
</evidence>
<evidence type="ECO:0000313" key="15">
    <source>
        <dbReference type="Proteomes" id="UP000824540"/>
    </source>
</evidence>
<dbReference type="Gene3D" id="3.30.160.60">
    <property type="entry name" value="Classic Zinc Finger"/>
    <property type="match status" value="2"/>
</dbReference>
<dbReference type="GO" id="GO:0005634">
    <property type="term" value="C:nucleus"/>
    <property type="evidence" value="ECO:0007669"/>
    <property type="project" value="UniProtKB-SubCell"/>
</dbReference>
<evidence type="ECO:0000256" key="11">
    <source>
        <dbReference type="PROSITE-ProRule" id="PRU00042"/>
    </source>
</evidence>
<dbReference type="Proteomes" id="UP000824540">
    <property type="component" value="Unassembled WGS sequence"/>
</dbReference>
<reference evidence="14" key="1">
    <citation type="thesis" date="2021" institute="BYU ScholarsArchive" country="Provo, UT, USA">
        <title>Applications of and Algorithms for Genome Assembly and Genomic Analyses with an Emphasis on Marine Teleosts.</title>
        <authorList>
            <person name="Pickett B.D."/>
        </authorList>
    </citation>
    <scope>NUCLEOTIDE SEQUENCE</scope>
    <source>
        <strain evidence="14">HI-2016</strain>
    </source>
</reference>
<keyword evidence="10" id="KW-0539">Nucleus</keyword>
<evidence type="ECO:0000256" key="1">
    <source>
        <dbReference type="ARBA" id="ARBA00004123"/>
    </source>
</evidence>
<dbReference type="PANTHER" id="PTHR24394:SF57">
    <property type="entry name" value="ZINC FINGER PROTEIN 740"/>
    <property type="match status" value="1"/>
</dbReference>
<comment type="subcellular location">
    <subcellularLocation>
        <location evidence="1">Nucleus</location>
    </subcellularLocation>
</comment>
<evidence type="ECO:0000256" key="7">
    <source>
        <dbReference type="ARBA" id="ARBA00022843"/>
    </source>
</evidence>
<dbReference type="PANTHER" id="PTHR24394">
    <property type="entry name" value="ZINC FINGER PROTEIN"/>
    <property type="match status" value="1"/>
</dbReference>
<evidence type="ECO:0000256" key="5">
    <source>
        <dbReference type="ARBA" id="ARBA00022771"/>
    </source>
</evidence>
<accession>A0A8T2NRQ6</accession>
<evidence type="ECO:0000313" key="14">
    <source>
        <dbReference type="EMBL" id="KAG9340218.1"/>
    </source>
</evidence>
<feature type="domain" description="C2H2-type" evidence="13">
    <location>
        <begin position="35"/>
        <end position="62"/>
    </location>
</feature>
<feature type="domain" description="C2H2-type" evidence="13">
    <location>
        <begin position="63"/>
        <end position="92"/>
    </location>
</feature>
<dbReference type="GO" id="GO:0000981">
    <property type="term" value="F:DNA-binding transcription factor activity, RNA polymerase II-specific"/>
    <property type="evidence" value="ECO:0007669"/>
    <property type="project" value="TreeGrafter"/>
</dbReference>
<keyword evidence="4" id="KW-0677">Repeat</keyword>
<keyword evidence="15" id="KW-1185">Reference proteome</keyword>
<dbReference type="PROSITE" id="PS50157">
    <property type="entry name" value="ZINC_FINGER_C2H2_2"/>
    <property type="match status" value="2"/>
</dbReference>
<evidence type="ECO:0000256" key="3">
    <source>
        <dbReference type="ARBA" id="ARBA00022723"/>
    </source>
</evidence>
<keyword evidence="6" id="KW-0862">Zinc</keyword>
<keyword evidence="2" id="KW-1017">Isopeptide bond</keyword>
<dbReference type="SMART" id="SM00355">
    <property type="entry name" value="ZnF_C2H2"/>
    <property type="match status" value="2"/>
</dbReference>
<dbReference type="GO" id="GO:0008270">
    <property type="term" value="F:zinc ion binding"/>
    <property type="evidence" value="ECO:0007669"/>
    <property type="project" value="UniProtKB-KW"/>
</dbReference>
<dbReference type="OrthoDB" id="3437960at2759"/>
<evidence type="ECO:0000256" key="8">
    <source>
        <dbReference type="ARBA" id="ARBA00023015"/>
    </source>
</evidence>
<evidence type="ECO:0000256" key="2">
    <source>
        <dbReference type="ARBA" id="ARBA00022499"/>
    </source>
</evidence>
<keyword evidence="9" id="KW-0804">Transcription</keyword>
<sequence length="160" mass="17990">MREQTADCAPHCTNEGLEGLTLTHIHPFRAWQKMFGCDVCDMRFTQRYHLLRHKRIHSGEKPYQCERCQKSFSRTDRLLRHRRQCQVGGVGPVATVAPAATVATVAKGTSQPCRDVSWPYPQEPPPPTAAWTPLQPPPGQLTIWLPPPPLPPHHHPGATQ</sequence>
<dbReference type="Pfam" id="PF00096">
    <property type="entry name" value="zf-C2H2"/>
    <property type="match status" value="2"/>
</dbReference>
<dbReference type="GO" id="GO:0045892">
    <property type="term" value="P:negative regulation of DNA-templated transcription"/>
    <property type="evidence" value="ECO:0007669"/>
    <property type="project" value="UniProtKB-ARBA"/>
</dbReference>
<evidence type="ECO:0000259" key="13">
    <source>
        <dbReference type="PROSITE" id="PS50157"/>
    </source>
</evidence>
<dbReference type="FunFam" id="3.30.160.60:FF:000460">
    <property type="entry name" value="Putative zinc finger protein 740"/>
    <property type="match status" value="1"/>
</dbReference>
<gene>
    <name evidence="14" type="ORF">JZ751_021658</name>
</gene>
<proteinExistence type="predicted"/>
<organism evidence="14 15">
    <name type="scientific">Albula glossodonta</name>
    <name type="common">roundjaw bonefish</name>
    <dbReference type="NCBI Taxonomy" id="121402"/>
    <lineage>
        <taxon>Eukaryota</taxon>
        <taxon>Metazoa</taxon>
        <taxon>Chordata</taxon>
        <taxon>Craniata</taxon>
        <taxon>Vertebrata</taxon>
        <taxon>Euteleostomi</taxon>
        <taxon>Actinopterygii</taxon>
        <taxon>Neopterygii</taxon>
        <taxon>Teleostei</taxon>
        <taxon>Albuliformes</taxon>
        <taxon>Albulidae</taxon>
        <taxon>Albula</taxon>
    </lineage>
</organism>
<evidence type="ECO:0000256" key="9">
    <source>
        <dbReference type="ARBA" id="ARBA00023163"/>
    </source>
</evidence>
<dbReference type="EMBL" id="JAFBMS010000044">
    <property type="protein sequence ID" value="KAG9340218.1"/>
    <property type="molecule type" value="Genomic_DNA"/>
</dbReference>
<name>A0A8T2NRQ6_9TELE</name>
<keyword evidence="5 11" id="KW-0863">Zinc-finger</keyword>